<evidence type="ECO:0000313" key="2">
    <source>
        <dbReference type="EMBL" id="EJK69983.1"/>
    </source>
</evidence>
<feature type="compositionally biased region" description="Basic and acidic residues" evidence="1">
    <location>
        <begin position="131"/>
        <end position="147"/>
    </location>
</feature>
<dbReference type="EMBL" id="AGNL01009244">
    <property type="protein sequence ID" value="EJK69983.1"/>
    <property type="molecule type" value="Genomic_DNA"/>
</dbReference>
<proteinExistence type="predicted"/>
<feature type="region of interest" description="Disordered" evidence="1">
    <location>
        <begin position="73"/>
        <end position="180"/>
    </location>
</feature>
<accession>K0SUA5</accession>
<organism evidence="2 3">
    <name type="scientific">Thalassiosira oceanica</name>
    <name type="common">Marine diatom</name>
    <dbReference type="NCBI Taxonomy" id="159749"/>
    <lineage>
        <taxon>Eukaryota</taxon>
        <taxon>Sar</taxon>
        <taxon>Stramenopiles</taxon>
        <taxon>Ochrophyta</taxon>
        <taxon>Bacillariophyta</taxon>
        <taxon>Coscinodiscophyceae</taxon>
        <taxon>Thalassiosirophycidae</taxon>
        <taxon>Thalassiosirales</taxon>
        <taxon>Thalassiosiraceae</taxon>
        <taxon>Thalassiosira</taxon>
    </lineage>
</organism>
<protein>
    <submittedName>
        <fullName evidence="2">Uncharacterized protein</fullName>
    </submittedName>
</protein>
<feature type="compositionally biased region" description="Gly residues" evidence="1">
    <location>
        <begin position="1"/>
        <end position="11"/>
    </location>
</feature>
<dbReference type="Proteomes" id="UP000266841">
    <property type="component" value="Unassembled WGS sequence"/>
</dbReference>
<keyword evidence="3" id="KW-1185">Reference proteome</keyword>
<comment type="caution">
    <text evidence="2">The sequence shown here is derived from an EMBL/GenBank/DDBJ whole genome shotgun (WGS) entry which is preliminary data.</text>
</comment>
<feature type="region of interest" description="Disordered" evidence="1">
    <location>
        <begin position="1"/>
        <end position="36"/>
    </location>
</feature>
<gene>
    <name evidence="2" type="ORF">THAOC_08700</name>
</gene>
<dbReference type="AlphaFoldDB" id="K0SUA5"/>
<name>K0SUA5_THAOC</name>
<evidence type="ECO:0000256" key="1">
    <source>
        <dbReference type="SAM" id="MobiDB-lite"/>
    </source>
</evidence>
<reference evidence="2 3" key="1">
    <citation type="journal article" date="2012" name="Genome Biol.">
        <title>Genome and low-iron response of an oceanic diatom adapted to chronic iron limitation.</title>
        <authorList>
            <person name="Lommer M."/>
            <person name="Specht M."/>
            <person name="Roy A.S."/>
            <person name="Kraemer L."/>
            <person name="Andreson R."/>
            <person name="Gutowska M.A."/>
            <person name="Wolf J."/>
            <person name="Bergner S.V."/>
            <person name="Schilhabel M.B."/>
            <person name="Klostermeier U.C."/>
            <person name="Beiko R.G."/>
            <person name="Rosenstiel P."/>
            <person name="Hippler M."/>
            <person name="Laroche J."/>
        </authorList>
    </citation>
    <scope>NUCLEOTIDE SEQUENCE [LARGE SCALE GENOMIC DNA]</scope>
    <source>
        <strain evidence="2 3">CCMP1005</strain>
    </source>
</reference>
<sequence>MNWCRGRGGGASPSPGGPSGASPPVGPPRRTSADVAPHAAKVLVEPRGGLPGVPSSSVFPLGVRAVDRVELAAEGGPDRVRGRPVRTPVRPALHRRTRVGRTWPNFYPATRGVSPPAESKCPRVPKPPKTLAEKSEGKAERPEEHGQRGAAEGSRGWWRKVEHLPTPQPVHGRQVAVLSDTSSISYITRNELRPGPGPRDSGGCLRQLRQGRERRRQAQELHGLPARQVLRSGLPEGPPQAAQEGMQGAGGRAEGRATVQPGA</sequence>
<feature type="region of interest" description="Disordered" evidence="1">
    <location>
        <begin position="210"/>
        <end position="263"/>
    </location>
</feature>
<evidence type="ECO:0000313" key="3">
    <source>
        <dbReference type="Proteomes" id="UP000266841"/>
    </source>
</evidence>